<protein>
    <submittedName>
        <fullName evidence="1">Uncharacterized protein</fullName>
    </submittedName>
</protein>
<dbReference type="AlphaFoldDB" id="A0A251VMS4"/>
<evidence type="ECO:0000313" key="1">
    <source>
        <dbReference type="EMBL" id="OTG36868.1"/>
    </source>
</evidence>
<name>A0A251VMS4_HELAN</name>
<dbReference type="InParanoid" id="A0A251VMS4"/>
<organism evidence="1 2">
    <name type="scientific">Helianthus annuus</name>
    <name type="common">Common sunflower</name>
    <dbReference type="NCBI Taxonomy" id="4232"/>
    <lineage>
        <taxon>Eukaryota</taxon>
        <taxon>Viridiplantae</taxon>
        <taxon>Streptophyta</taxon>
        <taxon>Embryophyta</taxon>
        <taxon>Tracheophyta</taxon>
        <taxon>Spermatophyta</taxon>
        <taxon>Magnoliopsida</taxon>
        <taxon>eudicotyledons</taxon>
        <taxon>Gunneridae</taxon>
        <taxon>Pentapetalae</taxon>
        <taxon>asterids</taxon>
        <taxon>campanulids</taxon>
        <taxon>Asterales</taxon>
        <taxon>Asteraceae</taxon>
        <taxon>Asteroideae</taxon>
        <taxon>Heliantheae alliance</taxon>
        <taxon>Heliantheae</taxon>
        <taxon>Helianthus</taxon>
    </lineage>
</organism>
<evidence type="ECO:0000313" key="2">
    <source>
        <dbReference type="Proteomes" id="UP000215914"/>
    </source>
</evidence>
<proteinExistence type="predicted"/>
<dbReference type="Proteomes" id="UP000215914">
    <property type="component" value="Chromosome 1"/>
</dbReference>
<sequence length="52" mass="5652">MFLRSINFTDTPGRDGGHMMMAVGGGGGWCLQRKTTLLNVQLLNTVAILSDR</sequence>
<keyword evidence="2" id="KW-1185">Reference proteome</keyword>
<gene>
    <name evidence="1" type="ORF">HannXRQ_Chr01g0012501</name>
</gene>
<reference evidence="2" key="1">
    <citation type="journal article" date="2017" name="Nature">
        <title>The sunflower genome provides insights into oil metabolism, flowering and Asterid evolution.</title>
        <authorList>
            <person name="Badouin H."/>
            <person name="Gouzy J."/>
            <person name="Grassa C.J."/>
            <person name="Murat F."/>
            <person name="Staton S.E."/>
            <person name="Cottret L."/>
            <person name="Lelandais-Briere C."/>
            <person name="Owens G.L."/>
            <person name="Carrere S."/>
            <person name="Mayjonade B."/>
            <person name="Legrand L."/>
            <person name="Gill N."/>
            <person name="Kane N.C."/>
            <person name="Bowers J.E."/>
            <person name="Hubner S."/>
            <person name="Bellec A."/>
            <person name="Berard A."/>
            <person name="Berges H."/>
            <person name="Blanchet N."/>
            <person name="Boniface M.C."/>
            <person name="Brunel D."/>
            <person name="Catrice O."/>
            <person name="Chaidir N."/>
            <person name="Claudel C."/>
            <person name="Donnadieu C."/>
            <person name="Faraut T."/>
            <person name="Fievet G."/>
            <person name="Helmstetter N."/>
            <person name="King M."/>
            <person name="Knapp S.J."/>
            <person name="Lai Z."/>
            <person name="Le Paslier M.C."/>
            <person name="Lippi Y."/>
            <person name="Lorenzon L."/>
            <person name="Mandel J.R."/>
            <person name="Marage G."/>
            <person name="Marchand G."/>
            <person name="Marquand E."/>
            <person name="Bret-Mestries E."/>
            <person name="Morien E."/>
            <person name="Nambeesan S."/>
            <person name="Nguyen T."/>
            <person name="Pegot-Espagnet P."/>
            <person name="Pouilly N."/>
            <person name="Raftis F."/>
            <person name="Sallet E."/>
            <person name="Schiex T."/>
            <person name="Thomas J."/>
            <person name="Vandecasteele C."/>
            <person name="Vares D."/>
            <person name="Vear F."/>
            <person name="Vautrin S."/>
            <person name="Crespi M."/>
            <person name="Mangin B."/>
            <person name="Burke J.M."/>
            <person name="Salse J."/>
            <person name="Munos S."/>
            <person name="Vincourt P."/>
            <person name="Rieseberg L.H."/>
            <person name="Langlade N.B."/>
        </authorList>
    </citation>
    <scope>NUCLEOTIDE SEQUENCE [LARGE SCALE GENOMIC DNA]</scope>
    <source>
        <strain evidence="2">cv. SF193</strain>
    </source>
</reference>
<accession>A0A251VMS4</accession>
<dbReference type="EMBL" id="CM007890">
    <property type="protein sequence ID" value="OTG36868.1"/>
    <property type="molecule type" value="Genomic_DNA"/>
</dbReference>